<comment type="similarity">
    <text evidence="1">Belongs to the iron-sulfur cluster assembly SufBD family.</text>
</comment>
<evidence type="ECO:0000259" key="2">
    <source>
        <dbReference type="Pfam" id="PF01458"/>
    </source>
</evidence>
<dbReference type="InterPro" id="IPR000825">
    <property type="entry name" value="SUF_FeS_clus_asmbl_SufBD_core"/>
</dbReference>
<dbReference type="InterPro" id="IPR055346">
    <property type="entry name" value="Fe-S_cluster_assembly_SufBD"/>
</dbReference>
<dbReference type="EMBL" id="PVBQ01000002">
    <property type="protein sequence ID" value="PRD48876.1"/>
    <property type="molecule type" value="Genomic_DNA"/>
</dbReference>
<evidence type="ECO:0000313" key="4">
    <source>
        <dbReference type="EMBL" id="PRD48876.1"/>
    </source>
</evidence>
<comment type="caution">
    <text evidence="4">The sequence shown here is derived from an EMBL/GenBank/DDBJ whole genome shotgun (WGS) entry which is preliminary data.</text>
</comment>
<evidence type="ECO:0000313" key="5">
    <source>
        <dbReference type="Proteomes" id="UP000239711"/>
    </source>
</evidence>
<name>A0A2S9J7V4_9SPHI</name>
<proteinExistence type="inferred from homology"/>
<sequence length="447" mass="50366">MDNLDSGLITKNMSTIVADSLYQQLVSVFQESDTQGPSHLTALRRGAFERFQQEGFPTVKNEEWKYTNIHSLINSSYALDTPVDVDAVDTRKADITGLDAHRIVLVNGQYILAFPSLEDEIGLVIKPITEAYTEANFEKHYAQHADKSDNVMVQLNTALSTAGIYLSVAKNKVISKPIHIVHVATGKDAFFAQTRNLVVVEPHAEVEIIESFITMDGTAKNVHNKVTEIVVEEGAKVQHYYLQVADTASHYMMHTEVYQAQNSLYNNYNCNLPGASFVRNNINVRLDAEQVESHLYGINLTAGQQFVDNHTVVDHMKPHCESYEWYKNIPQDESIAVFNGKIFVREDAQKTNAFQQNNNMLIGDKSTVYSKPQLEIFADDVKCSHGCTMGQFDDDALFYLRARGIGEESARVLLVHAFAFDVTSRFSNEIVRQYIEHLIEKGLEKSK</sequence>
<accession>A0A2S9J7V4</accession>
<evidence type="ECO:0000256" key="1">
    <source>
        <dbReference type="ARBA" id="ARBA00043967"/>
    </source>
</evidence>
<gene>
    <name evidence="4" type="primary">sufD</name>
    <name evidence="4" type="ORF">C5745_02745</name>
</gene>
<feature type="domain" description="SUF system FeS cluster assembly SufBD N-terminal" evidence="3">
    <location>
        <begin position="34"/>
        <end position="180"/>
    </location>
</feature>
<dbReference type="InterPro" id="IPR011542">
    <property type="entry name" value="SUF_FeS_clus_asmbl_SufD"/>
</dbReference>
<reference evidence="4 5" key="1">
    <citation type="submission" date="2018-02" db="EMBL/GenBank/DDBJ databases">
        <title>The draft genome of Sphingobacterium sp. 5JN-11.</title>
        <authorList>
            <person name="Liu L."/>
            <person name="Li L."/>
            <person name="Liang L."/>
            <person name="Zhang X."/>
            <person name="Wang T."/>
        </authorList>
    </citation>
    <scope>NUCLEOTIDE SEQUENCE [LARGE SCALE GENOMIC DNA]</scope>
    <source>
        <strain evidence="4 5">5JN-11</strain>
    </source>
</reference>
<protein>
    <submittedName>
        <fullName evidence="4">Fe-S cluster assembly protein SufD</fullName>
    </submittedName>
</protein>
<dbReference type="SUPFAM" id="SSF101960">
    <property type="entry name" value="Stabilizer of iron transporter SufD"/>
    <property type="match status" value="1"/>
</dbReference>
<dbReference type="Pfam" id="PF01458">
    <property type="entry name" value="SUFBD_core"/>
    <property type="match status" value="1"/>
</dbReference>
<evidence type="ECO:0000259" key="3">
    <source>
        <dbReference type="Pfam" id="PF19295"/>
    </source>
</evidence>
<dbReference type="PANTHER" id="PTHR43575">
    <property type="entry name" value="PROTEIN ABCI7, CHLOROPLASTIC"/>
    <property type="match status" value="1"/>
</dbReference>
<dbReference type="PANTHER" id="PTHR43575:SF1">
    <property type="entry name" value="PROTEIN ABCI7, CHLOROPLASTIC"/>
    <property type="match status" value="1"/>
</dbReference>
<dbReference type="OrthoDB" id="9768262at2"/>
<dbReference type="Pfam" id="PF19295">
    <property type="entry name" value="SufBD_N"/>
    <property type="match status" value="1"/>
</dbReference>
<dbReference type="InterPro" id="IPR045595">
    <property type="entry name" value="SufBD_N"/>
</dbReference>
<dbReference type="AlphaFoldDB" id="A0A2S9J7V4"/>
<dbReference type="GO" id="GO:0016226">
    <property type="term" value="P:iron-sulfur cluster assembly"/>
    <property type="evidence" value="ECO:0007669"/>
    <property type="project" value="InterPro"/>
</dbReference>
<dbReference type="Proteomes" id="UP000239711">
    <property type="component" value="Unassembled WGS sequence"/>
</dbReference>
<organism evidence="4 5">
    <name type="scientific">Sphingobacterium haloxyli</name>
    <dbReference type="NCBI Taxonomy" id="2100533"/>
    <lineage>
        <taxon>Bacteria</taxon>
        <taxon>Pseudomonadati</taxon>
        <taxon>Bacteroidota</taxon>
        <taxon>Sphingobacteriia</taxon>
        <taxon>Sphingobacteriales</taxon>
        <taxon>Sphingobacteriaceae</taxon>
        <taxon>Sphingobacterium</taxon>
    </lineage>
</organism>
<dbReference type="NCBIfam" id="TIGR01981">
    <property type="entry name" value="sufD"/>
    <property type="match status" value="1"/>
</dbReference>
<dbReference type="InterPro" id="IPR037284">
    <property type="entry name" value="SUF_FeS_clus_asmbl_SufBD_sf"/>
</dbReference>
<keyword evidence="5" id="KW-1185">Reference proteome</keyword>
<feature type="domain" description="SUF system FeS cluster assembly SufBD core" evidence="2">
    <location>
        <begin position="188"/>
        <end position="418"/>
    </location>
</feature>